<proteinExistence type="predicted"/>
<dbReference type="AlphaFoldDB" id="A0A0A9EWV8"/>
<sequence length="48" mass="5461">MGCGVCEDALRPPYLRTELPSKLQAICFFGNHDVCFGERNLVHELPRK</sequence>
<reference evidence="1" key="2">
    <citation type="journal article" date="2015" name="Data Brief">
        <title>Shoot transcriptome of the giant reed, Arundo donax.</title>
        <authorList>
            <person name="Barrero R.A."/>
            <person name="Guerrero F.D."/>
            <person name="Moolhuijzen P."/>
            <person name="Goolsby J.A."/>
            <person name="Tidwell J."/>
            <person name="Bellgard S.E."/>
            <person name="Bellgard M.I."/>
        </authorList>
    </citation>
    <scope>NUCLEOTIDE SEQUENCE</scope>
    <source>
        <tissue evidence="1">Shoot tissue taken approximately 20 cm above the soil surface</tissue>
    </source>
</reference>
<evidence type="ECO:0000313" key="1">
    <source>
        <dbReference type="EMBL" id="JAE02371.1"/>
    </source>
</evidence>
<protein>
    <submittedName>
        <fullName evidence="1">Uncharacterized protein</fullName>
    </submittedName>
</protein>
<dbReference type="EMBL" id="GBRH01195525">
    <property type="protein sequence ID" value="JAE02371.1"/>
    <property type="molecule type" value="Transcribed_RNA"/>
</dbReference>
<reference evidence="1" key="1">
    <citation type="submission" date="2014-09" db="EMBL/GenBank/DDBJ databases">
        <authorList>
            <person name="Magalhaes I.L.F."/>
            <person name="Oliveira U."/>
            <person name="Santos F.R."/>
            <person name="Vidigal T.H.D.A."/>
            <person name="Brescovit A.D."/>
            <person name="Santos A.J."/>
        </authorList>
    </citation>
    <scope>NUCLEOTIDE SEQUENCE</scope>
    <source>
        <tissue evidence="1">Shoot tissue taken approximately 20 cm above the soil surface</tissue>
    </source>
</reference>
<organism evidence="1">
    <name type="scientific">Arundo donax</name>
    <name type="common">Giant reed</name>
    <name type="synonym">Donax arundinaceus</name>
    <dbReference type="NCBI Taxonomy" id="35708"/>
    <lineage>
        <taxon>Eukaryota</taxon>
        <taxon>Viridiplantae</taxon>
        <taxon>Streptophyta</taxon>
        <taxon>Embryophyta</taxon>
        <taxon>Tracheophyta</taxon>
        <taxon>Spermatophyta</taxon>
        <taxon>Magnoliopsida</taxon>
        <taxon>Liliopsida</taxon>
        <taxon>Poales</taxon>
        <taxon>Poaceae</taxon>
        <taxon>PACMAD clade</taxon>
        <taxon>Arundinoideae</taxon>
        <taxon>Arundineae</taxon>
        <taxon>Arundo</taxon>
    </lineage>
</organism>
<accession>A0A0A9EWV8</accession>
<name>A0A0A9EWV8_ARUDO</name>